<evidence type="ECO:0000313" key="2">
    <source>
        <dbReference type="EMBL" id="QDY94209.2"/>
    </source>
</evidence>
<accession>A0AAP9E3I1</accession>
<evidence type="ECO:0000256" key="1">
    <source>
        <dbReference type="SAM" id="SignalP"/>
    </source>
</evidence>
<dbReference type="Proteomes" id="UP000222296">
    <property type="component" value="Chromosome Circular"/>
</dbReference>
<reference evidence="2 3" key="1">
    <citation type="journal article" date="2017" name="Genome Announc.">
        <title>Draft Genome Sequence of Agrobacterium tumefaciens Biovar 1 Strain 186, Isolated from Walnut.</title>
        <authorList>
            <person name="Poret-Peterson A.T."/>
            <person name="Bhatnagar S."/>
            <person name="McClean A.E."/>
            <person name="Kluepfel D.A."/>
        </authorList>
    </citation>
    <scope>NUCLEOTIDE SEQUENCE [LARGE SCALE GENOMIC DNA]</scope>
    <source>
        <strain evidence="2 3">186</strain>
    </source>
</reference>
<dbReference type="AlphaFoldDB" id="A0AAP9E3I1"/>
<dbReference type="GO" id="GO:0043448">
    <property type="term" value="P:alkane catabolic process"/>
    <property type="evidence" value="ECO:0007669"/>
    <property type="project" value="TreeGrafter"/>
</dbReference>
<dbReference type="PANTHER" id="PTHR39335:SF1">
    <property type="entry name" value="BLL4220 PROTEIN"/>
    <property type="match status" value="1"/>
</dbReference>
<name>A0AAP9E3I1_AGRTU</name>
<sequence>MSLDVLAAEATRTKEDMSMKIRFIVPALVLAFAGTAYAAPAVETVKTAKGDVLAGEKGMTLYTFKNDKKGVSNCYDKCAVNWPPFFAAASDKAEGAYSLVKRKDGKMQWAKDGMPLYYWVKDTKKGDATGDGVNGVWDAAKP</sequence>
<feature type="chain" id="PRO_5043041788" description="Lipoprotein" evidence="1">
    <location>
        <begin position="39"/>
        <end position="142"/>
    </location>
</feature>
<protein>
    <recommendedName>
        <fullName evidence="4">Lipoprotein</fullName>
    </recommendedName>
</protein>
<proteinExistence type="predicted"/>
<dbReference type="InterPro" id="IPR014558">
    <property type="entry name" value="UCP029720"/>
</dbReference>
<dbReference type="Pfam" id="PF03640">
    <property type="entry name" value="Lipoprotein_15"/>
    <property type="match status" value="2"/>
</dbReference>
<dbReference type="EMBL" id="CP042274">
    <property type="protein sequence ID" value="QDY94209.2"/>
    <property type="molecule type" value="Genomic_DNA"/>
</dbReference>
<keyword evidence="1" id="KW-0732">Signal</keyword>
<dbReference type="PIRSF" id="PIRSF029720">
    <property type="entry name" value="UCP029720"/>
    <property type="match status" value="1"/>
</dbReference>
<dbReference type="InterPro" id="IPR005297">
    <property type="entry name" value="Lipoprotein_repeat"/>
</dbReference>
<gene>
    <name evidence="2" type="ORF">CG010_008745</name>
</gene>
<evidence type="ECO:0008006" key="4">
    <source>
        <dbReference type="Google" id="ProtNLM"/>
    </source>
</evidence>
<dbReference type="PANTHER" id="PTHR39335">
    <property type="entry name" value="BLL4220 PROTEIN"/>
    <property type="match status" value="1"/>
</dbReference>
<organism evidence="2 3">
    <name type="scientific">Agrobacterium tumefaciens</name>
    <dbReference type="NCBI Taxonomy" id="358"/>
    <lineage>
        <taxon>Bacteria</taxon>
        <taxon>Pseudomonadati</taxon>
        <taxon>Pseudomonadota</taxon>
        <taxon>Alphaproteobacteria</taxon>
        <taxon>Hyphomicrobiales</taxon>
        <taxon>Rhizobiaceae</taxon>
        <taxon>Rhizobium/Agrobacterium group</taxon>
        <taxon>Agrobacterium</taxon>
        <taxon>Agrobacterium tumefaciens complex</taxon>
    </lineage>
</organism>
<feature type="signal peptide" evidence="1">
    <location>
        <begin position="1"/>
        <end position="38"/>
    </location>
</feature>
<evidence type="ECO:0000313" key="3">
    <source>
        <dbReference type="Proteomes" id="UP000222296"/>
    </source>
</evidence>